<dbReference type="Proteomes" id="UP000315782">
    <property type="component" value="Unassembled WGS sequence"/>
</dbReference>
<evidence type="ECO:0000259" key="9">
    <source>
        <dbReference type="SMART" id="SM00650"/>
    </source>
</evidence>
<feature type="binding site" evidence="7 8">
    <location>
        <position position="105"/>
    </location>
    <ligand>
        <name>S-adenosyl-L-methionine</name>
        <dbReference type="ChEBI" id="CHEBI:59789"/>
    </ligand>
</feature>
<keyword evidence="5 7" id="KW-0949">S-adenosyl-L-methionine</keyword>
<evidence type="ECO:0000256" key="4">
    <source>
        <dbReference type="ARBA" id="ARBA00022679"/>
    </source>
</evidence>
<feature type="binding site" evidence="7 8">
    <location>
        <position position="15"/>
    </location>
    <ligand>
        <name>S-adenosyl-L-methionine</name>
        <dbReference type="ChEBI" id="CHEBI:59789"/>
    </ligand>
</feature>
<reference evidence="10 11" key="1">
    <citation type="submission" date="2019-02" db="EMBL/GenBank/DDBJ databases">
        <title>Prokaryotic population dynamics and viral predation in marine succession experiment using metagenomics: the confinement effect.</title>
        <authorList>
            <person name="Haro-Moreno J.M."/>
            <person name="Rodriguez-Valera F."/>
            <person name="Lopez-Perez M."/>
        </authorList>
    </citation>
    <scope>NUCLEOTIDE SEQUENCE [LARGE SCALE GENOMIC DNA]</scope>
    <source>
        <strain evidence="10">MED-G163</strain>
    </source>
</reference>
<evidence type="ECO:0000256" key="6">
    <source>
        <dbReference type="ARBA" id="ARBA00022884"/>
    </source>
</evidence>
<dbReference type="InterPro" id="IPR011530">
    <property type="entry name" value="rRNA_adenine_dimethylase"/>
</dbReference>
<dbReference type="Gene3D" id="1.10.8.100">
    <property type="entry name" value="Ribosomal RNA adenine dimethylase-like, domain 2"/>
    <property type="match status" value="1"/>
</dbReference>
<dbReference type="PANTHER" id="PTHR11727">
    <property type="entry name" value="DIMETHYLADENOSINE TRANSFERASE"/>
    <property type="match status" value="1"/>
</dbReference>
<keyword evidence="1 7" id="KW-0963">Cytoplasm</keyword>
<evidence type="ECO:0000256" key="5">
    <source>
        <dbReference type="ARBA" id="ARBA00022691"/>
    </source>
</evidence>
<sequence length="256" mass="29429">MNNRDIRRKFGQNYLSDPAIIFEMGQSISPNKGDNFLEIGPGMGALTDTLNLSGINIKAIDVDKNNVEFLSKKFNGPASFEFIQDDILKTSLEFLKGRRYRVVGNLPYNISTQIILMFSNWHEDIRDMHFLVQKEVAEKISGNVGTKNWGKLSIKLSAFYNTQILFNVPPESFDIKPKVDSSFIRLSPKKIIDIDIVLKKKFYEVVDMSFSSRRKNIRNNLKKVALNWDELEIDSNLRPEDVSLEEYLKLAKALKE</sequence>
<dbReference type="GO" id="GO:0005829">
    <property type="term" value="C:cytosol"/>
    <property type="evidence" value="ECO:0007669"/>
    <property type="project" value="TreeGrafter"/>
</dbReference>
<gene>
    <name evidence="7 10" type="primary">rsmA</name>
    <name evidence="7" type="synonym">ksgA</name>
    <name evidence="10" type="ORF">EVA96_00670</name>
</gene>
<dbReference type="GO" id="GO:0052908">
    <property type="term" value="F:16S rRNA (adenine(1518)-N(6)/adenine(1519)-N(6))-dimethyltransferase activity"/>
    <property type="evidence" value="ECO:0007669"/>
    <property type="project" value="UniProtKB-EC"/>
</dbReference>
<dbReference type="EC" id="2.1.1.182" evidence="7"/>
<evidence type="ECO:0000313" key="11">
    <source>
        <dbReference type="Proteomes" id="UP000315782"/>
    </source>
</evidence>
<evidence type="ECO:0000256" key="1">
    <source>
        <dbReference type="ARBA" id="ARBA00022490"/>
    </source>
</evidence>
<dbReference type="GO" id="GO:0003723">
    <property type="term" value="F:RNA binding"/>
    <property type="evidence" value="ECO:0007669"/>
    <property type="project" value="UniProtKB-UniRule"/>
</dbReference>
<dbReference type="SUPFAM" id="SSF53335">
    <property type="entry name" value="S-adenosyl-L-methionine-dependent methyltransferases"/>
    <property type="match status" value="1"/>
</dbReference>
<evidence type="ECO:0000256" key="7">
    <source>
        <dbReference type="HAMAP-Rule" id="MF_00607"/>
    </source>
</evidence>
<feature type="binding site" evidence="8">
    <location>
        <position position="61"/>
    </location>
    <ligand>
        <name>S-adenosyl-L-methionine</name>
        <dbReference type="ChEBI" id="CHEBI:59789"/>
    </ligand>
</feature>
<feature type="binding site" evidence="7 8">
    <location>
        <position position="86"/>
    </location>
    <ligand>
        <name>S-adenosyl-L-methionine</name>
        <dbReference type="ChEBI" id="CHEBI:59789"/>
    </ligand>
</feature>
<comment type="function">
    <text evidence="7">Specifically dimethylates two adjacent adenosines (A1518 and A1519) in the loop of a conserved hairpin near the 3'-end of 16S rRNA in the 30S particle. May play a critical role in biogenesis of 30S subunits.</text>
</comment>
<feature type="binding site" evidence="7 8">
    <location>
        <position position="40"/>
    </location>
    <ligand>
        <name>S-adenosyl-L-methionine</name>
        <dbReference type="ChEBI" id="CHEBI:59789"/>
    </ligand>
</feature>
<proteinExistence type="inferred from homology"/>
<comment type="caution">
    <text evidence="10">The sequence shown here is derived from an EMBL/GenBank/DDBJ whole genome shotgun (WGS) entry which is preliminary data.</text>
</comment>
<dbReference type="InterPro" id="IPR023165">
    <property type="entry name" value="rRNA_Ade_diMease-like_C"/>
</dbReference>
<comment type="catalytic activity">
    <reaction evidence="7">
        <text>adenosine(1518)/adenosine(1519) in 16S rRNA + 4 S-adenosyl-L-methionine = N(6)-dimethyladenosine(1518)/N(6)-dimethyladenosine(1519) in 16S rRNA + 4 S-adenosyl-L-homocysteine + 4 H(+)</text>
        <dbReference type="Rhea" id="RHEA:19609"/>
        <dbReference type="Rhea" id="RHEA-COMP:10232"/>
        <dbReference type="Rhea" id="RHEA-COMP:10233"/>
        <dbReference type="ChEBI" id="CHEBI:15378"/>
        <dbReference type="ChEBI" id="CHEBI:57856"/>
        <dbReference type="ChEBI" id="CHEBI:59789"/>
        <dbReference type="ChEBI" id="CHEBI:74411"/>
        <dbReference type="ChEBI" id="CHEBI:74493"/>
        <dbReference type="EC" id="2.1.1.182"/>
    </reaction>
</comment>
<dbReference type="InterPro" id="IPR020598">
    <property type="entry name" value="rRNA_Ade_methylase_Trfase_N"/>
</dbReference>
<keyword evidence="4 7" id="KW-0808">Transferase</keyword>
<dbReference type="SMART" id="SM00650">
    <property type="entry name" value="rADc"/>
    <property type="match status" value="1"/>
</dbReference>
<evidence type="ECO:0000256" key="2">
    <source>
        <dbReference type="ARBA" id="ARBA00022552"/>
    </source>
</evidence>
<dbReference type="PROSITE" id="PS51689">
    <property type="entry name" value="SAM_RNA_A_N6_MT"/>
    <property type="match status" value="1"/>
</dbReference>
<dbReference type="Pfam" id="PF00398">
    <property type="entry name" value="RrnaAD"/>
    <property type="match status" value="1"/>
</dbReference>
<evidence type="ECO:0000256" key="8">
    <source>
        <dbReference type="PROSITE-ProRule" id="PRU01026"/>
    </source>
</evidence>
<protein>
    <recommendedName>
        <fullName evidence="7">Ribosomal RNA small subunit methyltransferase A</fullName>
        <ecNumber evidence="7">2.1.1.182</ecNumber>
    </recommendedName>
    <alternativeName>
        <fullName evidence="7">16S rRNA (adenine(1518)-N(6)/adenine(1519)-N(6))-dimethyltransferase</fullName>
    </alternativeName>
    <alternativeName>
        <fullName evidence="7">16S rRNA dimethyladenosine transferase</fullName>
    </alternativeName>
    <alternativeName>
        <fullName evidence="7">16S rRNA dimethylase</fullName>
    </alternativeName>
    <alternativeName>
        <fullName evidence="7">S-adenosylmethionine-6-N', N'-adenosyl(rRNA) dimethyltransferase</fullName>
    </alternativeName>
</protein>
<evidence type="ECO:0000313" key="10">
    <source>
        <dbReference type="EMBL" id="RZO23312.1"/>
    </source>
</evidence>
<keyword evidence="3 7" id="KW-0489">Methyltransferase</keyword>
<dbReference type="AlphaFoldDB" id="A0A520MQ15"/>
<dbReference type="NCBIfam" id="TIGR00755">
    <property type="entry name" value="ksgA"/>
    <property type="match status" value="1"/>
</dbReference>
<feature type="binding site" evidence="7 8">
    <location>
        <position position="13"/>
    </location>
    <ligand>
        <name>S-adenosyl-L-methionine</name>
        <dbReference type="ChEBI" id="CHEBI:59789"/>
    </ligand>
</feature>
<comment type="subcellular location">
    <subcellularLocation>
        <location evidence="7">Cytoplasm</location>
    </subcellularLocation>
</comment>
<name>A0A520MQ15_9GAMM</name>
<dbReference type="EMBL" id="SHBI01000001">
    <property type="protein sequence ID" value="RZO23312.1"/>
    <property type="molecule type" value="Genomic_DNA"/>
</dbReference>
<evidence type="ECO:0000256" key="3">
    <source>
        <dbReference type="ARBA" id="ARBA00022603"/>
    </source>
</evidence>
<accession>A0A520MQ15</accession>
<dbReference type="Gene3D" id="3.40.50.150">
    <property type="entry name" value="Vaccinia Virus protein VP39"/>
    <property type="match status" value="1"/>
</dbReference>
<keyword evidence="6 7" id="KW-0694">RNA-binding</keyword>
<dbReference type="PANTHER" id="PTHR11727:SF7">
    <property type="entry name" value="DIMETHYLADENOSINE TRANSFERASE-RELATED"/>
    <property type="match status" value="1"/>
</dbReference>
<organism evidence="10 11">
    <name type="scientific">SAR86 cluster bacterium</name>
    <dbReference type="NCBI Taxonomy" id="2030880"/>
    <lineage>
        <taxon>Bacteria</taxon>
        <taxon>Pseudomonadati</taxon>
        <taxon>Pseudomonadota</taxon>
        <taxon>Gammaproteobacteria</taxon>
        <taxon>SAR86 cluster</taxon>
    </lineage>
</organism>
<dbReference type="InterPro" id="IPR029063">
    <property type="entry name" value="SAM-dependent_MTases_sf"/>
</dbReference>
<dbReference type="InterPro" id="IPR001737">
    <property type="entry name" value="KsgA/Erm"/>
</dbReference>
<comment type="caution">
    <text evidence="7">Lacks conserved residue(s) required for the propagation of feature annotation.</text>
</comment>
<feature type="domain" description="Ribosomal RNA adenine methylase transferase N-terminal" evidence="9">
    <location>
        <begin position="20"/>
        <end position="190"/>
    </location>
</feature>
<dbReference type="HAMAP" id="MF_00607">
    <property type="entry name" value="16SrRNA_methyltr_A"/>
    <property type="match status" value="1"/>
</dbReference>
<keyword evidence="2 7" id="KW-0698">rRNA processing</keyword>
<comment type="similarity">
    <text evidence="7">Belongs to the class I-like SAM-binding methyltransferase superfamily. rRNA adenine N(6)-methyltransferase family. RsmA subfamily.</text>
</comment>